<name>A0A8X6HFN9_TRICU</name>
<proteinExistence type="predicted"/>
<comment type="caution">
    <text evidence="2">The sequence shown here is derived from an EMBL/GenBank/DDBJ whole genome shotgun (WGS) entry which is preliminary data.</text>
</comment>
<organism evidence="2 3">
    <name type="scientific">Trichonephila clavata</name>
    <name type="common">Joro spider</name>
    <name type="synonym">Nephila clavata</name>
    <dbReference type="NCBI Taxonomy" id="2740835"/>
    <lineage>
        <taxon>Eukaryota</taxon>
        <taxon>Metazoa</taxon>
        <taxon>Ecdysozoa</taxon>
        <taxon>Arthropoda</taxon>
        <taxon>Chelicerata</taxon>
        <taxon>Arachnida</taxon>
        <taxon>Araneae</taxon>
        <taxon>Araneomorphae</taxon>
        <taxon>Entelegynae</taxon>
        <taxon>Araneoidea</taxon>
        <taxon>Nephilidae</taxon>
        <taxon>Trichonephila</taxon>
    </lineage>
</organism>
<reference evidence="2" key="1">
    <citation type="submission" date="2020-07" db="EMBL/GenBank/DDBJ databases">
        <title>Multicomponent nature underlies the extraordinary mechanical properties of spider dragline silk.</title>
        <authorList>
            <person name="Kono N."/>
            <person name="Nakamura H."/>
            <person name="Mori M."/>
            <person name="Yoshida Y."/>
            <person name="Ohtoshi R."/>
            <person name="Malay A.D."/>
            <person name="Moran D.A.P."/>
            <person name="Tomita M."/>
            <person name="Numata K."/>
            <person name="Arakawa K."/>
        </authorList>
    </citation>
    <scope>NUCLEOTIDE SEQUENCE</scope>
</reference>
<keyword evidence="1" id="KW-0175">Coiled coil</keyword>
<keyword evidence="3" id="KW-1185">Reference proteome</keyword>
<dbReference type="AlphaFoldDB" id="A0A8X6HFN9"/>
<dbReference type="EMBL" id="BMAO01018311">
    <property type="protein sequence ID" value="GFR22573.1"/>
    <property type="molecule type" value="Genomic_DNA"/>
</dbReference>
<dbReference type="Proteomes" id="UP000887116">
    <property type="component" value="Unassembled WGS sequence"/>
</dbReference>
<protein>
    <submittedName>
        <fullName evidence="2">Uncharacterized protein</fullName>
    </submittedName>
</protein>
<evidence type="ECO:0000256" key="1">
    <source>
        <dbReference type="SAM" id="Coils"/>
    </source>
</evidence>
<gene>
    <name evidence="2" type="primary">AVEN_246686_1</name>
    <name evidence="2" type="ORF">TNCT_267411</name>
</gene>
<evidence type="ECO:0000313" key="3">
    <source>
        <dbReference type="Proteomes" id="UP000887116"/>
    </source>
</evidence>
<feature type="coiled-coil region" evidence="1">
    <location>
        <begin position="10"/>
        <end position="40"/>
    </location>
</feature>
<evidence type="ECO:0000313" key="2">
    <source>
        <dbReference type="EMBL" id="GFR22573.1"/>
    </source>
</evidence>
<accession>A0A8X6HFN9</accession>
<sequence length="104" mass="12128">MVLMRDLNLKNEILIRLQRLEELIVDFERLDKELSAKESEIVEFEKYFFDFKDKIDATDVSRSINVGVQNISIAAPTEQSSANFLLPKLNIPVFSGKFEDWINF</sequence>